<evidence type="ECO:0000313" key="4">
    <source>
        <dbReference type="Proteomes" id="UP000186309"/>
    </source>
</evidence>
<feature type="region of interest" description="Disordered" evidence="1">
    <location>
        <begin position="66"/>
        <end position="138"/>
    </location>
</feature>
<dbReference type="Proteomes" id="UP000186309">
    <property type="component" value="Chromosome"/>
</dbReference>
<keyword evidence="2" id="KW-0732">Signal</keyword>
<dbReference type="EMBL" id="CP019082">
    <property type="protein sequence ID" value="APW63483.1"/>
    <property type="molecule type" value="Genomic_DNA"/>
</dbReference>
<dbReference type="InterPro" id="IPR023614">
    <property type="entry name" value="Porin_dom_sf"/>
</dbReference>
<dbReference type="InterPro" id="IPR010870">
    <property type="entry name" value="Porin_O/P"/>
</dbReference>
<dbReference type="KEGG" id="pbor:BSF38_05054"/>
<evidence type="ECO:0000256" key="2">
    <source>
        <dbReference type="SAM" id="SignalP"/>
    </source>
</evidence>
<feature type="compositionally biased region" description="Basic and acidic residues" evidence="1">
    <location>
        <begin position="103"/>
        <end position="122"/>
    </location>
</feature>
<evidence type="ECO:0000313" key="3">
    <source>
        <dbReference type="EMBL" id="APW63483.1"/>
    </source>
</evidence>
<gene>
    <name evidence="3" type="primary">oprO_2</name>
    <name evidence="3" type="ORF">BSF38_05054</name>
</gene>
<organism evidence="3 4">
    <name type="scientific">Paludisphaera borealis</name>
    <dbReference type="NCBI Taxonomy" id="1387353"/>
    <lineage>
        <taxon>Bacteria</taxon>
        <taxon>Pseudomonadati</taxon>
        <taxon>Planctomycetota</taxon>
        <taxon>Planctomycetia</taxon>
        <taxon>Isosphaerales</taxon>
        <taxon>Isosphaeraceae</taxon>
        <taxon>Paludisphaera</taxon>
    </lineage>
</organism>
<feature type="signal peptide" evidence="2">
    <location>
        <begin position="1"/>
        <end position="29"/>
    </location>
</feature>
<accession>A0A1U7CX77</accession>
<feature type="compositionally biased region" description="Low complexity" evidence="1">
    <location>
        <begin position="124"/>
        <end position="135"/>
    </location>
</feature>
<name>A0A1U7CX77_9BACT</name>
<reference evidence="4" key="1">
    <citation type="submission" date="2016-12" db="EMBL/GenBank/DDBJ databases">
        <title>Comparative genomics of four Isosphaeraceae planctomycetes: a common pool of plasmids and glycoside hydrolase genes.</title>
        <authorList>
            <person name="Ivanova A."/>
        </authorList>
    </citation>
    <scope>NUCLEOTIDE SEQUENCE [LARGE SCALE GENOMIC DNA]</scope>
    <source>
        <strain evidence="4">PX4</strain>
    </source>
</reference>
<dbReference type="SUPFAM" id="SSF56935">
    <property type="entry name" value="Porins"/>
    <property type="match status" value="1"/>
</dbReference>
<dbReference type="Pfam" id="PF07396">
    <property type="entry name" value="Porin_O_P"/>
    <property type="match status" value="1"/>
</dbReference>
<dbReference type="STRING" id="1387353.BSF38_05054"/>
<feature type="compositionally biased region" description="Basic and acidic residues" evidence="1">
    <location>
        <begin position="66"/>
        <end position="78"/>
    </location>
</feature>
<dbReference type="RefSeq" id="WP_076349820.1">
    <property type="nucleotide sequence ID" value="NZ_CP019082.1"/>
</dbReference>
<feature type="chain" id="PRO_5012301551" evidence="2">
    <location>
        <begin position="30"/>
        <end position="557"/>
    </location>
</feature>
<sequence>MPQSYFSKSKLRFLWIAALLVIFASPAHGDDPPAPDKLDALLDRFQKMEETNRMLNEKLDQLSKENTELSKEVRDLSKQVKQPAAPAAKAKSSGLAGQGAWEKAIEQERANREAGKSPREELLSSAATSGGARASEPQGVGNRYLGKIPLRAYFDYAKDGLGFATDDDEFELKFRSEIQIDNLVFPGPAQQYIHGGVYLSRARYYFQGHFTKPIDYQLSFQRSFTSFGFLNAFLNFNYDKRLQLRIGRFKPPFTYEWYKLNNYRFITPERPLYAENFGLNRMEGIMGWGMLFDDRMEYAAGVFAGPRNSDQDYNAQKDVAALFNFRPFMLKDGVLKNLNFGGSVDYGMQDNPANPAVLRSNINASANAVNATDAAASVGIPFLAFNNDVVERGKRELWDLHLAYFYEGFSLIGAWGSGINSMSKKSGAAPVPLSVDGWHVAMAYLLTGETMNERTVIDPIHRFDLRKGMFGLGAFEPFARYSFLEVGKEVFTQGLADPNLWTNRIQMTDVGVNWYLNRLTKIYIDWQHSMYAEPVFYKTGGLRSTSDIFWVRFQFYY</sequence>
<proteinExistence type="predicted"/>
<protein>
    <submittedName>
        <fullName evidence="3">Porin O</fullName>
    </submittedName>
</protein>
<feature type="compositionally biased region" description="Low complexity" evidence="1">
    <location>
        <begin position="79"/>
        <end position="100"/>
    </location>
</feature>
<dbReference type="Gene3D" id="2.40.160.10">
    <property type="entry name" value="Porin"/>
    <property type="match status" value="1"/>
</dbReference>
<evidence type="ECO:0000256" key="1">
    <source>
        <dbReference type="SAM" id="MobiDB-lite"/>
    </source>
</evidence>
<dbReference type="AlphaFoldDB" id="A0A1U7CX77"/>
<keyword evidence="4" id="KW-1185">Reference proteome</keyword>